<accession>A0A5C6YPQ1</accession>
<dbReference type="EMBL" id="VORU01000005">
    <property type="protein sequence ID" value="TXD69245.1"/>
    <property type="molecule type" value="Genomic_DNA"/>
</dbReference>
<dbReference type="OrthoDB" id="5761230at2"/>
<feature type="transmembrane region" description="Helical" evidence="8">
    <location>
        <begin position="297"/>
        <end position="322"/>
    </location>
</feature>
<dbReference type="GO" id="GO:0005886">
    <property type="term" value="C:plasma membrane"/>
    <property type="evidence" value="ECO:0007669"/>
    <property type="project" value="UniProtKB-SubCell"/>
</dbReference>
<keyword evidence="4" id="KW-1003">Cell membrane</keyword>
<gene>
    <name evidence="9" type="ORF">ESV24_07735</name>
</gene>
<organism evidence="9 10">
    <name type="scientific">Aequorivita lipolytica</name>
    <dbReference type="NCBI Taxonomy" id="153267"/>
    <lineage>
        <taxon>Bacteria</taxon>
        <taxon>Pseudomonadati</taxon>
        <taxon>Bacteroidota</taxon>
        <taxon>Flavobacteriia</taxon>
        <taxon>Flavobacteriales</taxon>
        <taxon>Flavobacteriaceae</taxon>
        <taxon>Aequorivita</taxon>
    </lineage>
</organism>
<evidence type="ECO:0000256" key="3">
    <source>
        <dbReference type="ARBA" id="ARBA00022448"/>
    </source>
</evidence>
<dbReference type="RefSeq" id="WP_111814333.1">
    <property type="nucleotide sequence ID" value="NZ_CBCRZQ010000002.1"/>
</dbReference>
<evidence type="ECO:0000256" key="4">
    <source>
        <dbReference type="ARBA" id="ARBA00022475"/>
    </source>
</evidence>
<keyword evidence="5 8" id="KW-0812">Transmembrane</keyword>
<comment type="subcellular location">
    <subcellularLocation>
        <location evidence="1">Cell membrane</location>
        <topology evidence="1">Multi-pass membrane protein</topology>
    </subcellularLocation>
</comment>
<feature type="transmembrane region" description="Helical" evidence="8">
    <location>
        <begin position="16"/>
        <end position="47"/>
    </location>
</feature>
<feature type="transmembrane region" description="Helical" evidence="8">
    <location>
        <begin position="263"/>
        <end position="285"/>
    </location>
</feature>
<evidence type="ECO:0000256" key="8">
    <source>
        <dbReference type="SAM" id="Phobius"/>
    </source>
</evidence>
<keyword evidence="10" id="KW-1185">Reference proteome</keyword>
<evidence type="ECO:0000256" key="5">
    <source>
        <dbReference type="ARBA" id="ARBA00022692"/>
    </source>
</evidence>
<dbReference type="AlphaFoldDB" id="A0A5C6YPQ1"/>
<comment type="similarity">
    <text evidence="2">Belongs to the autoinducer-2 exporter (AI-2E) (TC 2.A.86) family.</text>
</comment>
<evidence type="ECO:0000256" key="7">
    <source>
        <dbReference type="ARBA" id="ARBA00023136"/>
    </source>
</evidence>
<proteinExistence type="inferred from homology"/>
<dbReference type="PANTHER" id="PTHR21716:SF53">
    <property type="entry name" value="PERMEASE PERM-RELATED"/>
    <property type="match status" value="1"/>
</dbReference>
<evidence type="ECO:0000313" key="9">
    <source>
        <dbReference type="EMBL" id="TXD69245.1"/>
    </source>
</evidence>
<comment type="caution">
    <text evidence="9">The sequence shown here is derived from an EMBL/GenBank/DDBJ whole genome shotgun (WGS) entry which is preliminary data.</text>
</comment>
<dbReference type="Pfam" id="PF01594">
    <property type="entry name" value="AI-2E_transport"/>
    <property type="match status" value="1"/>
</dbReference>
<feature type="transmembrane region" description="Helical" evidence="8">
    <location>
        <begin position="137"/>
        <end position="164"/>
    </location>
</feature>
<keyword evidence="6 8" id="KW-1133">Transmembrane helix</keyword>
<protein>
    <submittedName>
        <fullName evidence="9">AI-2E family transporter</fullName>
    </submittedName>
</protein>
<evidence type="ECO:0000256" key="2">
    <source>
        <dbReference type="ARBA" id="ARBA00009773"/>
    </source>
</evidence>
<reference evidence="9 10" key="1">
    <citation type="submission" date="2019-08" db="EMBL/GenBank/DDBJ databases">
        <title>Genome of Aequorivita lipolytica Y10-2 (type strain).</title>
        <authorList>
            <person name="Bowman J.P."/>
        </authorList>
    </citation>
    <scope>NUCLEOTIDE SEQUENCE [LARGE SCALE GENOMIC DNA]</scope>
    <source>
        <strain evidence="9 10">Y10-2</strain>
    </source>
</reference>
<keyword evidence="7 8" id="KW-0472">Membrane</keyword>
<evidence type="ECO:0000256" key="6">
    <source>
        <dbReference type="ARBA" id="ARBA00022989"/>
    </source>
</evidence>
<keyword evidence="3" id="KW-0813">Transport</keyword>
<evidence type="ECO:0000313" key="10">
    <source>
        <dbReference type="Proteomes" id="UP000321945"/>
    </source>
</evidence>
<feature type="transmembrane region" description="Helical" evidence="8">
    <location>
        <begin position="59"/>
        <end position="83"/>
    </location>
</feature>
<name>A0A5C6YPQ1_9FLAO</name>
<feature type="transmembrane region" description="Helical" evidence="8">
    <location>
        <begin position="236"/>
        <end position="256"/>
    </location>
</feature>
<dbReference type="Proteomes" id="UP000321945">
    <property type="component" value="Unassembled WGS sequence"/>
</dbReference>
<dbReference type="InterPro" id="IPR002549">
    <property type="entry name" value="AI-2E-like"/>
</dbReference>
<evidence type="ECO:0000256" key="1">
    <source>
        <dbReference type="ARBA" id="ARBA00004651"/>
    </source>
</evidence>
<dbReference type="PANTHER" id="PTHR21716">
    <property type="entry name" value="TRANSMEMBRANE PROTEIN"/>
    <property type="match status" value="1"/>
</dbReference>
<sequence>MSNPKISISGSYLIRAFLIVGSILAILYIGSSLLMPLLVAVIIAILLDKPTQKLKQWGLPNWLSITLSILLMLVIFLLLTWLISSQINIMAGDWPTIKEKAGEKLNNLSQWANQQLNWDYGDYIENNKRLVDKLESVAGVFLSSLMNLLSQSLIIFIYIILFLMQKNMFVNFFKKLSSNPSAMASLLSDSSKIINGYLLGKGKIMLFLFGIYYLGFTLGSVPYALFLAIFAALFSIIPYVGNIIGGGIAVILAYLYSGTTPALIVIGVISAAQLVENYVLTPWIIGDEINLNPFITVFGVILFSVLWGIVGAVISLPLIGVLKVIFEHTKGMEAYAYLINKNDS</sequence>
<feature type="transmembrane region" description="Helical" evidence="8">
    <location>
        <begin position="204"/>
        <end position="230"/>
    </location>
</feature>